<dbReference type="NCBIfam" id="TIGR02937">
    <property type="entry name" value="sigma70-ECF"/>
    <property type="match status" value="1"/>
</dbReference>
<accession>A0A5C7W1Z1</accession>
<dbReference type="InterPro" id="IPR036388">
    <property type="entry name" value="WH-like_DNA-bd_sf"/>
</dbReference>
<dbReference type="PANTHER" id="PTHR43133:SF63">
    <property type="entry name" value="RNA POLYMERASE SIGMA FACTOR FECI-RELATED"/>
    <property type="match status" value="1"/>
</dbReference>
<gene>
    <name evidence="7" type="ORF">E6Q60_01440</name>
</gene>
<evidence type="ECO:0000256" key="1">
    <source>
        <dbReference type="ARBA" id="ARBA00010641"/>
    </source>
</evidence>
<keyword evidence="3" id="KW-0731">Sigma factor</keyword>
<feature type="domain" description="RNA polymerase sigma-70 region 2" evidence="5">
    <location>
        <begin position="12"/>
        <end position="75"/>
    </location>
</feature>
<dbReference type="InterPro" id="IPR013324">
    <property type="entry name" value="RNA_pol_sigma_r3/r4-like"/>
</dbReference>
<evidence type="ECO:0000313" key="8">
    <source>
        <dbReference type="Proteomes" id="UP000321055"/>
    </source>
</evidence>
<dbReference type="InterPro" id="IPR014284">
    <property type="entry name" value="RNA_pol_sigma-70_dom"/>
</dbReference>
<feature type="domain" description="RNA polymerase sigma factor 70 region 4 type 2" evidence="6">
    <location>
        <begin position="115"/>
        <end position="158"/>
    </location>
</feature>
<sequence length="168" mass="19423">MYLFDSFFLIDLYEKHRSSLISSIARLTGCRETAADLAQEAYIRLLVHGHEAGISHPEAYLFRIGRNLAIDYQRSPFSKTELLPLDEELLCPSLPPDELACLRQQCEILFDVIFSMPAPCRDVFLLRKLDELSYNEIAARLAISEKTVQRRLVQSMLHINRYISYPFP</sequence>
<evidence type="ECO:0000259" key="5">
    <source>
        <dbReference type="Pfam" id="PF04542"/>
    </source>
</evidence>
<organism evidence="7 8">
    <name type="scientific">Nitrosomonas oligotropha</name>
    <dbReference type="NCBI Taxonomy" id="42354"/>
    <lineage>
        <taxon>Bacteria</taxon>
        <taxon>Pseudomonadati</taxon>
        <taxon>Pseudomonadota</taxon>
        <taxon>Betaproteobacteria</taxon>
        <taxon>Nitrosomonadales</taxon>
        <taxon>Nitrosomonadaceae</taxon>
        <taxon>Nitrosomonas</taxon>
    </lineage>
</organism>
<keyword evidence="4" id="KW-0804">Transcription</keyword>
<dbReference type="AlphaFoldDB" id="A0A5C7W1Z1"/>
<protein>
    <submittedName>
        <fullName evidence="7">RNA polymerase sigma factor</fullName>
    </submittedName>
</protein>
<dbReference type="GO" id="GO:0006352">
    <property type="term" value="P:DNA-templated transcription initiation"/>
    <property type="evidence" value="ECO:0007669"/>
    <property type="project" value="InterPro"/>
</dbReference>
<dbReference type="InterPro" id="IPR013325">
    <property type="entry name" value="RNA_pol_sigma_r2"/>
</dbReference>
<dbReference type="PANTHER" id="PTHR43133">
    <property type="entry name" value="RNA POLYMERASE ECF-TYPE SIGMA FACTO"/>
    <property type="match status" value="1"/>
</dbReference>
<reference evidence="7 8" key="1">
    <citation type="submission" date="2018-09" db="EMBL/GenBank/DDBJ databases">
        <title>Metagenome Assembled Genomes from an Advanced Water Purification Facility.</title>
        <authorList>
            <person name="Stamps B.W."/>
            <person name="Spear J.R."/>
        </authorList>
    </citation>
    <scope>NUCLEOTIDE SEQUENCE [LARGE SCALE GENOMIC DNA]</scope>
    <source>
        <strain evidence="7">Bin_54_1</strain>
    </source>
</reference>
<name>A0A5C7W1Z1_9PROT</name>
<dbReference type="Gene3D" id="1.10.10.10">
    <property type="entry name" value="Winged helix-like DNA-binding domain superfamily/Winged helix DNA-binding domain"/>
    <property type="match status" value="1"/>
</dbReference>
<comment type="caution">
    <text evidence="7">The sequence shown here is derived from an EMBL/GenBank/DDBJ whole genome shotgun (WGS) entry which is preliminary data.</text>
</comment>
<evidence type="ECO:0000256" key="4">
    <source>
        <dbReference type="ARBA" id="ARBA00023163"/>
    </source>
</evidence>
<dbReference type="Gene3D" id="1.10.1740.10">
    <property type="match status" value="1"/>
</dbReference>
<evidence type="ECO:0000259" key="6">
    <source>
        <dbReference type="Pfam" id="PF08281"/>
    </source>
</evidence>
<dbReference type="Pfam" id="PF08281">
    <property type="entry name" value="Sigma70_r4_2"/>
    <property type="match status" value="1"/>
</dbReference>
<dbReference type="SUPFAM" id="SSF88946">
    <property type="entry name" value="Sigma2 domain of RNA polymerase sigma factors"/>
    <property type="match status" value="1"/>
</dbReference>
<proteinExistence type="inferred from homology"/>
<dbReference type="GO" id="GO:0016987">
    <property type="term" value="F:sigma factor activity"/>
    <property type="evidence" value="ECO:0007669"/>
    <property type="project" value="UniProtKB-KW"/>
</dbReference>
<dbReference type="CDD" id="cd06171">
    <property type="entry name" value="Sigma70_r4"/>
    <property type="match status" value="1"/>
</dbReference>
<evidence type="ECO:0000313" key="7">
    <source>
        <dbReference type="EMBL" id="TXI30428.1"/>
    </source>
</evidence>
<dbReference type="InterPro" id="IPR039425">
    <property type="entry name" value="RNA_pol_sigma-70-like"/>
</dbReference>
<dbReference type="InterPro" id="IPR013249">
    <property type="entry name" value="RNA_pol_sigma70_r4_t2"/>
</dbReference>
<dbReference type="EMBL" id="SSFX01000014">
    <property type="protein sequence ID" value="TXI30428.1"/>
    <property type="molecule type" value="Genomic_DNA"/>
</dbReference>
<evidence type="ECO:0000256" key="2">
    <source>
        <dbReference type="ARBA" id="ARBA00023015"/>
    </source>
</evidence>
<comment type="similarity">
    <text evidence="1">Belongs to the sigma-70 factor family. ECF subfamily.</text>
</comment>
<evidence type="ECO:0000256" key="3">
    <source>
        <dbReference type="ARBA" id="ARBA00023082"/>
    </source>
</evidence>
<dbReference type="Proteomes" id="UP000321055">
    <property type="component" value="Unassembled WGS sequence"/>
</dbReference>
<keyword evidence="2" id="KW-0805">Transcription regulation</keyword>
<dbReference type="Pfam" id="PF04542">
    <property type="entry name" value="Sigma70_r2"/>
    <property type="match status" value="1"/>
</dbReference>
<dbReference type="GO" id="GO:0003677">
    <property type="term" value="F:DNA binding"/>
    <property type="evidence" value="ECO:0007669"/>
    <property type="project" value="InterPro"/>
</dbReference>
<dbReference type="SUPFAM" id="SSF88659">
    <property type="entry name" value="Sigma3 and sigma4 domains of RNA polymerase sigma factors"/>
    <property type="match status" value="1"/>
</dbReference>
<dbReference type="InterPro" id="IPR007627">
    <property type="entry name" value="RNA_pol_sigma70_r2"/>
</dbReference>